<accession>A0ABS5JY10</accession>
<dbReference type="PANTHER" id="PTHR43546:SF3">
    <property type="entry name" value="UPF0173 METAL-DEPENDENT HYDROLASE MJ1163"/>
    <property type="match status" value="1"/>
</dbReference>
<organism evidence="2 3">
    <name type="scientific">Carboxylicivirga linearis</name>
    <dbReference type="NCBI Taxonomy" id="1628157"/>
    <lineage>
        <taxon>Bacteria</taxon>
        <taxon>Pseudomonadati</taxon>
        <taxon>Bacteroidota</taxon>
        <taxon>Bacteroidia</taxon>
        <taxon>Marinilabiliales</taxon>
        <taxon>Marinilabiliaceae</taxon>
        <taxon>Carboxylicivirga</taxon>
    </lineage>
</organism>
<dbReference type="InterPro" id="IPR036866">
    <property type="entry name" value="RibonucZ/Hydroxyglut_hydro"/>
</dbReference>
<comment type="caution">
    <text evidence="2">The sequence shown here is derived from an EMBL/GenBank/DDBJ whole genome shotgun (WGS) entry which is preliminary data.</text>
</comment>
<sequence length="240" mass="27111">MKNVLTILTVLLSFNILSAQDQIQTQNGSFTIHLIGHGTLYLEYKGTIIHIDPWSKLTDYSQLPDADYIFITHQHGDHLDNKAISKIIKEDTKIFAPKVCDAVLSDFKNVSYLKNGDSFKTTFGSIDAVPAYNIQHMRDDQTPFHPKGQGNGYVFTIDGSTVYIAGDTENIPEMRDLKGVYIAFLPMNLPYTMTPEMVANASDMLQPKILYPYHFGNTDTNVLLDLLKDSDIDIRIRDMQ</sequence>
<reference evidence="2 3" key="1">
    <citation type="journal article" date="2015" name="Int. J. Syst. Evol. Microbiol.">
        <title>Carboxylicivirga linearis sp. nov., isolated from a sea cucumber culture pond.</title>
        <authorList>
            <person name="Wang F.Q."/>
            <person name="Zhou Y.X."/>
            <person name="Lin X.Z."/>
            <person name="Chen G.J."/>
            <person name="Du Z.J."/>
        </authorList>
    </citation>
    <scope>NUCLEOTIDE SEQUENCE [LARGE SCALE GENOMIC DNA]</scope>
    <source>
        <strain evidence="2 3">FB218</strain>
    </source>
</reference>
<dbReference type="Pfam" id="PF13483">
    <property type="entry name" value="Lactamase_B_3"/>
    <property type="match status" value="1"/>
</dbReference>
<proteinExistence type="predicted"/>
<feature type="chain" id="PRO_5045487008" evidence="1">
    <location>
        <begin position="20"/>
        <end position="240"/>
    </location>
</feature>
<dbReference type="EMBL" id="JAGUCO010000014">
    <property type="protein sequence ID" value="MBS2099695.1"/>
    <property type="molecule type" value="Genomic_DNA"/>
</dbReference>
<evidence type="ECO:0000313" key="2">
    <source>
        <dbReference type="EMBL" id="MBS2099695.1"/>
    </source>
</evidence>
<feature type="signal peptide" evidence="1">
    <location>
        <begin position="1"/>
        <end position="19"/>
    </location>
</feature>
<protein>
    <submittedName>
        <fullName evidence="2">MBL fold metallo-hydrolase</fullName>
    </submittedName>
</protein>
<evidence type="ECO:0000256" key="1">
    <source>
        <dbReference type="SAM" id="SignalP"/>
    </source>
</evidence>
<dbReference type="InterPro" id="IPR050114">
    <property type="entry name" value="UPF0173_UPF0282_UlaG_hydrolase"/>
</dbReference>
<dbReference type="PANTHER" id="PTHR43546">
    <property type="entry name" value="UPF0173 METAL-DEPENDENT HYDROLASE MJ1163-RELATED"/>
    <property type="match status" value="1"/>
</dbReference>
<dbReference type="Gene3D" id="3.60.15.10">
    <property type="entry name" value="Ribonuclease Z/Hydroxyacylglutathione hydrolase-like"/>
    <property type="match status" value="1"/>
</dbReference>
<name>A0ABS5JY10_9BACT</name>
<evidence type="ECO:0000313" key="3">
    <source>
        <dbReference type="Proteomes" id="UP000708576"/>
    </source>
</evidence>
<dbReference type="Proteomes" id="UP000708576">
    <property type="component" value="Unassembled WGS sequence"/>
</dbReference>
<dbReference type="RefSeq" id="WP_212216939.1">
    <property type="nucleotide sequence ID" value="NZ_JAGUCO010000014.1"/>
</dbReference>
<dbReference type="SUPFAM" id="SSF56281">
    <property type="entry name" value="Metallo-hydrolase/oxidoreductase"/>
    <property type="match status" value="1"/>
</dbReference>
<keyword evidence="1" id="KW-0732">Signal</keyword>
<keyword evidence="3" id="KW-1185">Reference proteome</keyword>
<gene>
    <name evidence="2" type="ORF">KEM10_15485</name>
</gene>